<name>A0A3R6ANU0_9FIRM</name>
<evidence type="ECO:0008006" key="3">
    <source>
        <dbReference type="Google" id="ProtNLM"/>
    </source>
</evidence>
<evidence type="ECO:0000313" key="2">
    <source>
        <dbReference type="Proteomes" id="UP000283513"/>
    </source>
</evidence>
<sequence>MSRGEYIYLLTKYIYGDTYAQRMEEAAKEDETLSDDLSLTNIKDAGNISLQDAINNVENGLPTDMYQTLSRAVALGFVTEDNLNWDEAITKSEAITLFIDAAEVYYNTTKSTSTTTDDNIVVDDTTSSFEIVEQGDYPDSRSDHQANWDIYKNYFDDFSVYGTDTAGKGLNDLPYGGDTGYDPKGTILQEWIVNTFSDKFF</sequence>
<protein>
    <recommendedName>
        <fullName evidence="3">SLH domain-containing protein</fullName>
    </recommendedName>
</protein>
<organism evidence="1 2">
    <name type="scientific">Roseburia intestinalis</name>
    <dbReference type="NCBI Taxonomy" id="166486"/>
    <lineage>
        <taxon>Bacteria</taxon>
        <taxon>Bacillati</taxon>
        <taxon>Bacillota</taxon>
        <taxon>Clostridia</taxon>
        <taxon>Lachnospirales</taxon>
        <taxon>Lachnospiraceae</taxon>
        <taxon>Roseburia</taxon>
    </lineage>
</organism>
<dbReference type="AlphaFoldDB" id="A0A3R6ANU0"/>
<evidence type="ECO:0000313" key="1">
    <source>
        <dbReference type="EMBL" id="RHC11301.1"/>
    </source>
</evidence>
<comment type="caution">
    <text evidence="1">The sequence shown here is derived from an EMBL/GenBank/DDBJ whole genome shotgun (WGS) entry which is preliminary data.</text>
</comment>
<reference evidence="1 2" key="1">
    <citation type="submission" date="2018-08" db="EMBL/GenBank/DDBJ databases">
        <title>A genome reference for cultivated species of the human gut microbiota.</title>
        <authorList>
            <person name="Zou Y."/>
            <person name="Xue W."/>
            <person name="Luo G."/>
        </authorList>
    </citation>
    <scope>NUCLEOTIDE SEQUENCE [LARGE SCALE GENOMIC DNA]</scope>
    <source>
        <strain evidence="1 2">AM37-1AC</strain>
    </source>
</reference>
<accession>A0A3R6ANU0</accession>
<dbReference type="Proteomes" id="UP000283513">
    <property type="component" value="Unassembled WGS sequence"/>
</dbReference>
<proteinExistence type="predicted"/>
<gene>
    <name evidence="1" type="ORF">DW856_20210</name>
</gene>
<dbReference type="EMBL" id="QSHO01000059">
    <property type="protein sequence ID" value="RHC11301.1"/>
    <property type="molecule type" value="Genomic_DNA"/>
</dbReference>